<dbReference type="Proteomes" id="UP001189429">
    <property type="component" value="Unassembled WGS sequence"/>
</dbReference>
<feature type="non-terminal residue" evidence="2">
    <location>
        <position position="1"/>
    </location>
</feature>
<evidence type="ECO:0000313" key="3">
    <source>
        <dbReference type="Proteomes" id="UP001189429"/>
    </source>
</evidence>
<evidence type="ECO:0000256" key="1">
    <source>
        <dbReference type="SAM" id="MobiDB-lite"/>
    </source>
</evidence>
<accession>A0ABN9WXC5</accession>
<proteinExistence type="predicted"/>
<keyword evidence="3" id="KW-1185">Reference proteome</keyword>
<comment type="caution">
    <text evidence="2">The sequence shown here is derived from an EMBL/GenBank/DDBJ whole genome shotgun (WGS) entry which is preliminary data.</text>
</comment>
<feature type="compositionally biased region" description="Low complexity" evidence="1">
    <location>
        <begin position="220"/>
        <end position="232"/>
    </location>
</feature>
<protein>
    <submittedName>
        <fullName evidence="2">Uncharacterized protein</fullName>
    </submittedName>
</protein>
<feature type="non-terminal residue" evidence="2">
    <location>
        <position position="293"/>
    </location>
</feature>
<dbReference type="EMBL" id="CAUYUJ010019400">
    <property type="protein sequence ID" value="CAK0890908.1"/>
    <property type="molecule type" value="Genomic_DNA"/>
</dbReference>
<reference evidence="2" key="1">
    <citation type="submission" date="2023-10" db="EMBL/GenBank/DDBJ databases">
        <authorList>
            <person name="Chen Y."/>
            <person name="Shah S."/>
            <person name="Dougan E. K."/>
            <person name="Thang M."/>
            <person name="Chan C."/>
        </authorList>
    </citation>
    <scope>NUCLEOTIDE SEQUENCE [LARGE SCALE GENOMIC DNA]</scope>
</reference>
<feature type="region of interest" description="Disordered" evidence="1">
    <location>
        <begin position="185"/>
        <end position="293"/>
    </location>
</feature>
<evidence type="ECO:0000313" key="2">
    <source>
        <dbReference type="EMBL" id="CAK0890908.1"/>
    </source>
</evidence>
<gene>
    <name evidence="2" type="ORF">PCOR1329_LOCUS71000</name>
</gene>
<sequence length="293" mass="31389">GPDPDAKPDDGVPLNRNRSRFDDFNVTTLMRALTACDPSAFLKLHFRVLLKSRERMQNKGAVQQPTTYPCDVEMSDTIPMQSRSKGGVATYIQEQCALKGSRGKGLVLPVDFDTGGHFPTAVTGTKCTVKSIVDKSEAVLKAPRRAKLYINSNHSYRAATARQDGCDFCEQLHAMFRKSAHEDFDEEGQEGGVKIQTPAGGTAVGSPTRRRLGIKVPEPGAQCAAEAGGADARPTRDGRRLGLPMRVSKRGAALKGSIPSRRGSSNGPSKVVSGDAAPIAPQLFDFPLPSPAE</sequence>
<organism evidence="2 3">
    <name type="scientific">Prorocentrum cordatum</name>
    <dbReference type="NCBI Taxonomy" id="2364126"/>
    <lineage>
        <taxon>Eukaryota</taxon>
        <taxon>Sar</taxon>
        <taxon>Alveolata</taxon>
        <taxon>Dinophyceae</taxon>
        <taxon>Prorocentrales</taxon>
        <taxon>Prorocentraceae</taxon>
        <taxon>Prorocentrum</taxon>
    </lineage>
</organism>
<name>A0ABN9WXC5_9DINO</name>